<dbReference type="EMBL" id="SZQA01000011">
    <property type="protein sequence ID" value="TKK88334.1"/>
    <property type="molecule type" value="Genomic_DNA"/>
</dbReference>
<feature type="chain" id="PRO_5020846464" description="Lipoprotein" evidence="1">
    <location>
        <begin position="21"/>
        <end position="203"/>
    </location>
</feature>
<evidence type="ECO:0000313" key="2">
    <source>
        <dbReference type="EMBL" id="TKK88334.1"/>
    </source>
</evidence>
<dbReference type="RefSeq" id="WP_137247427.1">
    <property type="nucleotide sequence ID" value="NZ_SZQA01000011.1"/>
</dbReference>
<evidence type="ECO:0000313" key="3">
    <source>
        <dbReference type="Proteomes" id="UP000308705"/>
    </source>
</evidence>
<evidence type="ECO:0008006" key="4">
    <source>
        <dbReference type="Google" id="ProtNLM"/>
    </source>
</evidence>
<name>A0A4U3MIV7_9ACTN</name>
<sequence>MRWVAVIGLVTALTACGAPADKGFTPQGAGASKAAVEAAPATAETVTITDDLTVSIEWPDQRDEMITAFTDSYVNQWKAVASGGTDETYLRNVEDEASRVAYAWVSGFAKTRTSAKGVAKLYSIRVAAVDGRGAEVDACVDTSGVRVVDATDAPLAQQPNWTKPPKSIYLQVAAVRRGDDGTWRVKLFQHAAFPDQAAKECQR</sequence>
<protein>
    <recommendedName>
        <fullName evidence="4">Lipoprotein</fullName>
    </recommendedName>
</protein>
<reference evidence="2 3" key="1">
    <citation type="submission" date="2019-04" db="EMBL/GenBank/DDBJ databases">
        <title>Herbidospora sp. NEAU-GS14.nov., a novel actinomycete isolated from soil.</title>
        <authorList>
            <person name="Han L."/>
        </authorList>
    </citation>
    <scope>NUCLEOTIDE SEQUENCE [LARGE SCALE GENOMIC DNA]</scope>
    <source>
        <strain evidence="2 3">NEAU-GS14</strain>
    </source>
</reference>
<keyword evidence="3" id="KW-1185">Reference proteome</keyword>
<dbReference type="OrthoDB" id="3535961at2"/>
<comment type="caution">
    <text evidence="2">The sequence shown here is derived from an EMBL/GenBank/DDBJ whole genome shotgun (WGS) entry which is preliminary data.</text>
</comment>
<dbReference type="Proteomes" id="UP000308705">
    <property type="component" value="Unassembled WGS sequence"/>
</dbReference>
<evidence type="ECO:0000256" key="1">
    <source>
        <dbReference type="SAM" id="SignalP"/>
    </source>
</evidence>
<feature type="signal peptide" evidence="1">
    <location>
        <begin position="1"/>
        <end position="20"/>
    </location>
</feature>
<accession>A0A4U3MIV7</accession>
<gene>
    <name evidence="2" type="ORF">FDA94_13585</name>
</gene>
<dbReference type="AlphaFoldDB" id="A0A4U3MIV7"/>
<organism evidence="2 3">
    <name type="scientific">Herbidospora galbida</name>
    <dbReference type="NCBI Taxonomy" id="2575442"/>
    <lineage>
        <taxon>Bacteria</taxon>
        <taxon>Bacillati</taxon>
        <taxon>Actinomycetota</taxon>
        <taxon>Actinomycetes</taxon>
        <taxon>Streptosporangiales</taxon>
        <taxon>Streptosporangiaceae</taxon>
        <taxon>Herbidospora</taxon>
    </lineage>
</organism>
<proteinExistence type="predicted"/>
<dbReference type="PROSITE" id="PS51257">
    <property type="entry name" value="PROKAR_LIPOPROTEIN"/>
    <property type="match status" value="1"/>
</dbReference>
<keyword evidence="1" id="KW-0732">Signal</keyword>